<keyword evidence="7" id="KW-1185">Reference proteome</keyword>
<dbReference type="CDD" id="cd09019">
    <property type="entry name" value="galactose_mutarotase_like"/>
    <property type="match status" value="1"/>
</dbReference>
<comment type="similarity">
    <text evidence="2 5">Belongs to the aldose epimerase family.</text>
</comment>
<comment type="caution">
    <text evidence="6">The sequence shown here is derived from an EMBL/GenBank/DDBJ whole genome shotgun (WGS) entry which is preliminary data.</text>
</comment>
<organism evidence="6 7">
    <name type="scientific">Kaistia terrae</name>
    <dbReference type="NCBI Taxonomy" id="537017"/>
    <lineage>
        <taxon>Bacteria</taxon>
        <taxon>Pseudomonadati</taxon>
        <taxon>Pseudomonadota</taxon>
        <taxon>Alphaproteobacteria</taxon>
        <taxon>Hyphomicrobiales</taxon>
        <taxon>Kaistiaceae</taxon>
        <taxon>Kaistia</taxon>
    </lineage>
</organism>
<comment type="pathway">
    <text evidence="1 5">Carbohydrate metabolism; hexose metabolism.</text>
</comment>
<reference evidence="7" key="1">
    <citation type="journal article" date="2019" name="Int. J. Syst. Evol. Microbiol.">
        <title>The Global Catalogue of Microorganisms (GCM) 10K type strain sequencing project: providing services to taxonomists for standard genome sequencing and annotation.</title>
        <authorList>
            <consortium name="The Broad Institute Genomics Platform"/>
            <consortium name="The Broad Institute Genome Sequencing Center for Infectious Disease"/>
            <person name="Wu L."/>
            <person name="Ma J."/>
        </authorList>
    </citation>
    <scope>NUCLEOTIDE SEQUENCE [LARGE SCALE GENOMIC DNA]</scope>
    <source>
        <strain evidence="7">KACC 12633</strain>
    </source>
</reference>
<dbReference type="RefSeq" id="WP_266345933.1">
    <property type="nucleotide sequence ID" value="NZ_JAPKNH010000012.1"/>
</dbReference>
<evidence type="ECO:0000313" key="6">
    <source>
        <dbReference type="EMBL" id="MFC5519281.1"/>
    </source>
</evidence>
<sequence length="351" mass="38275">MIENFVFGHLDGAIVRGFVLRNSNGLSAKLITYGARLTELHAPDRTGEMADIVLGFDDVDAYVATDTYFGATCGRYGNRIRDGRFSLGGEAIQLSRNEGNNHLHGGVAGFDRKIWDATVDEATNTVTFSMVSPHGEEGYPGTVHLSASYCLTEDNRLEIAIRGMTDRPTVLNAVHHTYWNLAGHASGDVREQVLAINADFFVPIDDELLATGEILAVAGTPFDFRAPKPIGADIDALANIGTGHLVGGGYDHNWCLGGEAEDLRLCARVVDPASGRGLELHTTEPGVQFYTGGYLNETVIGKSNSPYCRFAGYTFETQKFPDTPNFSHFPSTTVLPDQVYDHRMSVRFFTE</sequence>
<dbReference type="InterPro" id="IPR047215">
    <property type="entry name" value="Galactose_mutarotase-like"/>
</dbReference>
<dbReference type="PANTHER" id="PTHR10091:SF0">
    <property type="entry name" value="GALACTOSE MUTAROTASE"/>
    <property type="match status" value="1"/>
</dbReference>
<evidence type="ECO:0000256" key="4">
    <source>
        <dbReference type="ARBA" id="ARBA00023277"/>
    </source>
</evidence>
<dbReference type="PANTHER" id="PTHR10091">
    <property type="entry name" value="ALDOSE-1-EPIMERASE"/>
    <property type="match status" value="1"/>
</dbReference>
<comment type="catalytic activity">
    <reaction evidence="5">
        <text>alpha-D-glucose = beta-D-glucose</text>
        <dbReference type="Rhea" id="RHEA:10264"/>
        <dbReference type="ChEBI" id="CHEBI:15903"/>
        <dbReference type="ChEBI" id="CHEBI:17925"/>
        <dbReference type="EC" id="5.1.3.3"/>
    </reaction>
</comment>
<keyword evidence="4 5" id="KW-0119">Carbohydrate metabolism</keyword>
<dbReference type="EMBL" id="JBHSML010000033">
    <property type="protein sequence ID" value="MFC5519281.1"/>
    <property type="molecule type" value="Genomic_DNA"/>
</dbReference>
<dbReference type="InterPro" id="IPR011013">
    <property type="entry name" value="Gal_mutarotase_sf_dom"/>
</dbReference>
<dbReference type="Pfam" id="PF01263">
    <property type="entry name" value="Aldose_epim"/>
    <property type="match status" value="1"/>
</dbReference>
<dbReference type="GO" id="GO:0016853">
    <property type="term" value="F:isomerase activity"/>
    <property type="evidence" value="ECO:0007669"/>
    <property type="project" value="UniProtKB-KW"/>
</dbReference>
<keyword evidence="3 5" id="KW-0413">Isomerase</keyword>
<gene>
    <name evidence="6" type="ORF">ACFPP9_26185</name>
</gene>
<evidence type="ECO:0000256" key="3">
    <source>
        <dbReference type="ARBA" id="ARBA00023235"/>
    </source>
</evidence>
<dbReference type="NCBIfam" id="NF008277">
    <property type="entry name" value="PRK11055.1"/>
    <property type="match status" value="1"/>
</dbReference>
<accession>A0ABW0Q3X1</accession>
<dbReference type="InterPro" id="IPR008183">
    <property type="entry name" value="Aldose_1/G6P_1-epimerase"/>
</dbReference>
<evidence type="ECO:0000256" key="1">
    <source>
        <dbReference type="ARBA" id="ARBA00005028"/>
    </source>
</evidence>
<proteinExistence type="inferred from homology"/>
<dbReference type="Proteomes" id="UP001596150">
    <property type="component" value="Unassembled WGS sequence"/>
</dbReference>
<dbReference type="EC" id="5.1.3.3" evidence="5"/>
<evidence type="ECO:0000256" key="5">
    <source>
        <dbReference type="PIRNR" id="PIRNR005096"/>
    </source>
</evidence>
<name>A0ABW0Q3X1_9HYPH</name>
<evidence type="ECO:0000313" key="7">
    <source>
        <dbReference type="Proteomes" id="UP001596150"/>
    </source>
</evidence>
<dbReference type="PIRSF" id="PIRSF005096">
    <property type="entry name" value="GALM"/>
    <property type="match status" value="1"/>
</dbReference>
<dbReference type="InterPro" id="IPR014718">
    <property type="entry name" value="GH-type_carb-bd"/>
</dbReference>
<protein>
    <recommendedName>
        <fullName evidence="5">Aldose 1-epimerase</fullName>
        <ecNumber evidence="5">5.1.3.3</ecNumber>
    </recommendedName>
</protein>
<dbReference type="InterPro" id="IPR015443">
    <property type="entry name" value="Aldose_1-epimerase"/>
</dbReference>
<dbReference type="Gene3D" id="2.70.98.10">
    <property type="match status" value="1"/>
</dbReference>
<evidence type="ECO:0000256" key="2">
    <source>
        <dbReference type="ARBA" id="ARBA00006206"/>
    </source>
</evidence>
<dbReference type="SUPFAM" id="SSF74650">
    <property type="entry name" value="Galactose mutarotase-like"/>
    <property type="match status" value="1"/>
</dbReference>